<dbReference type="EMBL" id="JBFXLQ010000011">
    <property type="protein sequence ID" value="KAL2869011.1"/>
    <property type="molecule type" value="Genomic_DNA"/>
</dbReference>
<accession>A0ABR4LWV1</accession>
<dbReference type="RefSeq" id="XP_070887990.1">
    <property type="nucleotide sequence ID" value="XM_071027201.1"/>
</dbReference>
<organism evidence="1 2">
    <name type="scientific">Aspergillus lucknowensis</name>
    <dbReference type="NCBI Taxonomy" id="176173"/>
    <lineage>
        <taxon>Eukaryota</taxon>
        <taxon>Fungi</taxon>
        <taxon>Dikarya</taxon>
        <taxon>Ascomycota</taxon>
        <taxon>Pezizomycotina</taxon>
        <taxon>Eurotiomycetes</taxon>
        <taxon>Eurotiomycetidae</taxon>
        <taxon>Eurotiales</taxon>
        <taxon>Aspergillaceae</taxon>
        <taxon>Aspergillus</taxon>
        <taxon>Aspergillus subgen. Nidulantes</taxon>
    </lineage>
</organism>
<name>A0ABR4LWV1_9EURO</name>
<evidence type="ECO:0000313" key="1">
    <source>
        <dbReference type="EMBL" id="KAL2869011.1"/>
    </source>
</evidence>
<dbReference type="Proteomes" id="UP001610432">
    <property type="component" value="Unassembled WGS sequence"/>
</dbReference>
<dbReference type="GeneID" id="98142273"/>
<evidence type="ECO:0000313" key="2">
    <source>
        <dbReference type="Proteomes" id="UP001610432"/>
    </source>
</evidence>
<protein>
    <submittedName>
        <fullName evidence="1">Uncharacterized protein</fullName>
    </submittedName>
</protein>
<comment type="caution">
    <text evidence="1">The sequence shown here is derived from an EMBL/GenBank/DDBJ whole genome shotgun (WGS) entry which is preliminary data.</text>
</comment>
<sequence length="207" mass="23225">MQPQMWPNDACAVEPLAPDPRHRQSRLALFRYKWVIRSTRKGVTSAAASPVFRRCFTRGLMMACDCIMRIETGLTTMVDLDTGPACDVGGNCYRLISIPLLLTWRGPVSWMQWLGTGPVGILDAQHVVPVGPLEGPAVARKFHFLPFVLNSRPFALNHGYSCCPDYLHYHTASQRVRIWTSPLYRDTSRNMMQISHTTLASPAPVLT</sequence>
<reference evidence="1 2" key="1">
    <citation type="submission" date="2024-07" db="EMBL/GenBank/DDBJ databases">
        <title>Section-level genome sequencing and comparative genomics of Aspergillus sections Usti and Cavernicolus.</title>
        <authorList>
            <consortium name="Lawrence Berkeley National Laboratory"/>
            <person name="Nybo J.L."/>
            <person name="Vesth T.C."/>
            <person name="Theobald S."/>
            <person name="Frisvad J.C."/>
            <person name="Larsen T.O."/>
            <person name="Kjaerboelling I."/>
            <person name="Rothschild-Mancinelli K."/>
            <person name="Lyhne E.K."/>
            <person name="Kogle M.E."/>
            <person name="Barry K."/>
            <person name="Clum A."/>
            <person name="Na H."/>
            <person name="Ledsgaard L."/>
            <person name="Lin J."/>
            <person name="Lipzen A."/>
            <person name="Kuo A."/>
            <person name="Riley R."/>
            <person name="Mondo S."/>
            <person name="Labutti K."/>
            <person name="Haridas S."/>
            <person name="Pangalinan J."/>
            <person name="Salamov A.A."/>
            <person name="Simmons B.A."/>
            <person name="Magnuson J.K."/>
            <person name="Chen J."/>
            <person name="Drula E."/>
            <person name="Henrissat B."/>
            <person name="Wiebenga A."/>
            <person name="Lubbers R.J."/>
            <person name="Gomes A.C."/>
            <person name="Macurrencykelacurrency M.R."/>
            <person name="Stajich J."/>
            <person name="Grigoriev I.V."/>
            <person name="Mortensen U.H."/>
            <person name="De Vries R.P."/>
            <person name="Baker S.E."/>
            <person name="Andersen M.R."/>
        </authorList>
    </citation>
    <scope>NUCLEOTIDE SEQUENCE [LARGE SCALE GENOMIC DNA]</scope>
    <source>
        <strain evidence="1 2">CBS 449.75</strain>
    </source>
</reference>
<proteinExistence type="predicted"/>
<gene>
    <name evidence="1" type="ORF">BJX67DRAFT_31408</name>
</gene>
<keyword evidence="2" id="KW-1185">Reference proteome</keyword>